<evidence type="ECO:0000313" key="2">
    <source>
        <dbReference type="EMBL" id="CAL8101687.1"/>
    </source>
</evidence>
<protein>
    <recommendedName>
        <fullName evidence="4">Hydrocephalus-inducing protein</fullName>
    </recommendedName>
</protein>
<dbReference type="EMBL" id="CAXLJM020000033">
    <property type="protein sequence ID" value="CAL8101687.1"/>
    <property type="molecule type" value="Genomic_DNA"/>
</dbReference>
<feature type="region of interest" description="Disordered" evidence="1">
    <location>
        <begin position="354"/>
        <end position="380"/>
    </location>
</feature>
<reference evidence="2 3" key="1">
    <citation type="submission" date="2024-08" db="EMBL/GenBank/DDBJ databases">
        <authorList>
            <person name="Cucini C."/>
            <person name="Frati F."/>
        </authorList>
    </citation>
    <scope>NUCLEOTIDE SEQUENCE [LARGE SCALE GENOMIC DNA]</scope>
</reference>
<dbReference type="Gene3D" id="2.60.40.10">
    <property type="entry name" value="Immunoglobulins"/>
    <property type="match status" value="2"/>
</dbReference>
<dbReference type="PANTHER" id="PTHR23053:SF0">
    <property type="entry name" value="HYDROCEPHALUS-INDUCING PROTEIN HOMOLOG"/>
    <property type="match status" value="1"/>
</dbReference>
<dbReference type="InterPro" id="IPR033305">
    <property type="entry name" value="Hydin-like"/>
</dbReference>
<dbReference type="InterPro" id="IPR013783">
    <property type="entry name" value="Ig-like_fold"/>
</dbReference>
<name>A0ABP1QM92_9HEXA</name>
<organism evidence="2 3">
    <name type="scientific">Orchesella dallaii</name>
    <dbReference type="NCBI Taxonomy" id="48710"/>
    <lineage>
        <taxon>Eukaryota</taxon>
        <taxon>Metazoa</taxon>
        <taxon>Ecdysozoa</taxon>
        <taxon>Arthropoda</taxon>
        <taxon>Hexapoda</taxon>
        <taxon>Collembola</taxon>
        <taxon>Entomobryomorpha</taxon>
        <taxon>Entomobryoidea</taxon>
        <taxon>Orchesellidae</taxon>
        <taxon>Orchesellinae</taxon>
        <taxon>Orchesella</taxon>
    </lineage>
</organism>
<evidence type="ECO:0000256" key="1">
    <source>
        <dbReference type="SAM" id="MobiDB-lite"/>
    </source>
</evidence>
<sequence>MESDGTDPPVDFNTILKSFKNHKFKFASNPAEFKIYPQKFTLRPKGLQRIQLTMFPNQVRETKNQLKCWITDMDGNDVETVASINIRGTVIVPPLRAVKPHINLRECYLQFPYEGEFVIKNPTELPAMYCVILKPTNSLKIESKSFVGVAAPWVETKIPFTVICLHPGDSFAHFDFYAVGHEEKLFELTLEVESIPSKVEASAKNIDFGHVKCLEEKICTVDVLNTSPLNFPFTATLFQDEPSEKGDIWAIQPTSGSLPSQSKVTLEIALVLKEVGWHYANVRVLMNEPLKHTIDIKMKALGVGSPLVFTPVFDKSAVLNFGTMFIKQERFFEYDITNQGVNSRVIEWKHFNDKPPMNKPEVKGQTQSTAKSEPKSDGDKLHIVFCST</sequence>
<proteinExistence type="predicted"/>
<accession>A0ABP1QM92</accession>
<dbReference type="PANTHER" id="PTHR23053">
    <property type="entry name" value="DLEC1 DELETED IN LUNG AND ESOPHAGEAL CANCER 1"/>
    <property type="match status" value="1"/>
</dbReference>
<gene>
    <name evidence="2" type="ORF">ODALV1_LOCUS10920</name>
</gene>
<comment type="caution">
    <text evidence="2">The sequence shown here is derived from an EMBL/GenBank/DDBJ whole genome shotgun (WGS) entry which is preliminary data.</text>
</comment>
<evidence type="ECO:0008006" key="4">
    <source>
        <dbReference type="Google" id="ProtNLM"/>
    </source>
</evidence>
<evidence type="ECO:0000313" key="3">
    <source>
        <dbReference type="Proteomes" id="UP001642540"/>
    </source>
</evidence>
<dbReference type="Proteomes" id="UP001642540">
    <property type="component" value="Unassembled WGS sequence"/>
</dbReference>
<keyword evidence="3" id="KW-1185">Reference proteome</keyword>